<evidence type="ECO:0000256" key="1">
    <source>
        <dbReference type="ARBA" id="ARBA00010914"/>
    </source>
</evidence>
<dbReference type="EMBL" id="PIPY01000011">
    <property type="protein sequence ID" value="RUO58582.1"/>
    <property type="molecule type" value="Genomic_DNA"/>
</dbReference>
<gene>
    <name evidence="9" type="ORF">CWI71_10555</name>
</gene>
<dbReference type="RefSeq" id="WP_126755240.1">
    <property type="nucleotide sequence ID" value="NZ_PIPY01000011.1"/>
</dbReference>
<organism evidence="9 10">
    <name type="scientific">Pseudidiomarina insulisalsae</name>
    <dbReference type="NCBI Taxonomy" id="575789"/>
    <lineage>
        <taxon>Bacteria</taxon>
        <taxon>Pseudomonadati</taxon>
        <taxon>Pseudomonadota</taxon>
        <taxon>Gammaproteobacteria</taxon>
        <taxon>Alteromonadales</taxon>
        <taxon>Idiomarinaceae</taxon>
        <taxon>Pseudidiomarina</taxon>
    </lineage>
</organism>
<keyword evidence="4" id="KW-0408">Iron</keyword>
<reference evidence="10" key="1">
    <citation type="journal article" date="2018" name="Front. Microbiol.">
        <title>Genome-Based Analysis Reveals the Taxonomy and Diversity of the Family Idiomarinaceae.</title>
        <authorList>
            <person name="Liu Y."/>
            <person name="Lai Q."/>
            <person name="Shao Z."/>
        </authorList>
    </citation>
    <scope>NUCLEOTIDE SEQUENCE [LARGE SCALE GENOMIC DNA]</scope>
    <source>
        <strain evidence="10">CVS-6</strain>
    </source>
</reference>
<keyword evidence="5" id="KW-0411">Iron-sulfur</keyword>
<dbReference type="InterPro" id="IPR001041">
    <property type="entry name" value="2Fe-2S_ferredoxin-type"/>
</dbReference>
<evidence type="ECO:0000256" key="5">
    <source>
        <dbReference type="ARBA" id="ARBA00023014"/>
    </source>
</evidence>
<evidence type="ECO:0000256" key="4">
    <source>
        <dbReference type="ARBA" id="ARBA00023004"/>
    </source>
</evidence>
<feature type="domain" description="2Fe-2S ferredoxin-type" evidence="8">
    <location>
        <begin position="2"/>
        <end position="105"/>
    </location>
</feature>
<evidence type="ECO:0000256" key="2">
    <source>
        <dbReference type="ARBA" id="ARBA00022714"/>
    </source>
</evidence>
<evidence type="ECO:0000313" key="9">
    <source>
        <dbReference type="EMBL" id="RUO58582.1"/>
    </source>
</evidence>
<evidence type="ECO:0000259" key="8">
    <source>
        <dbReference type="PROSITE" id="PS51085"/>
    </source>
</evidence>
<keyword evidence="3" id="KW-0479">Metal-binding</keyword>
<dbReference type="Proteomes" id="UP000288259">
    <property type="component" value="Unassembled WGS sequence"/>
</dbReference>
<dbReference type="CDD" id="cd00207">
    <property type="entry name" value="fer2"/>
    <property type="match status" value="1"/>
</dbReference>
<name>A0A432YCL0_9GAMM</name>
<proteinExistence type="inferred from homology"/>
<evidence type="ECO:0000256" key="7">
    <source>
        <dbReference type="ARBA" id="ARBA00034078"/>
    </source>
</evidence>
<sequence length="106" mass="11688">MPRVIFIDADGGQFEADVPVGQSIMESAIDNMIDGILGECGGVMSCATCHVYVAKEWQAKLEPAEEREEDMLDMAVEPQENSRLSCQIEMTDALDGITVYLPRSQF</sequence>
<dbReference type="InterPro" id="IPR001055">
    <property type="entry name" value="Adrenodoxin-like"/>
</dbReference>
<dbReference type="PANTHER" id="PTHR23426:SF65">
    <property type="entry name" value="FERREDOXIN-2, MITOCHONDRIAL"/>
    <property type="match status" value="1"/>
</dbReference>
<dbReference type="Pfam" id="PF00111">
    <property type="entry name" value="Fer2"/>
    <property type="match status" value="1"/>
</dbReference>
<dbReference type="InterPro" id="IPR036010">
    <property type="entry name" value="2Fe-2S_ferredoxin-like_sf"/>
</dbReference>
<dbReference type="SUPFAM" id="SSF54292">
    <property type="entry name" value="2Fe-2S ferredoxin-like"/>
    <property type="match status" value="1"/>
</dbReference>
<dbReference type="GO" id="GO:0046872">
    <property type="term" value="F:metal ion binding"/>
    <property type="evidence" value="ECO:0007669"/>
    <property type="project" value="UniProtKB-KW"/>
</dbReference>
<accession>A0A432YCL0</accession>
<evidence type="ECO:0000256" key="6">
    <source>
        <dbReference type="ARBA" id="ARBA00023075"/>
    </source>
</evidence>
<keyword evidence="2" id="KW-0001">2Fe-2S</keyword>
<dbReference type="InterPro" id="IPR012675">
    <property type="entry name" value="Beta-grasp_dom_sf"/>
</dbReference>
<comment type="similarity">
    <text evidence="1">Belongs to the adrenodoxin/putidaredoxin family.</text>
</comment>
<dbReference type="GO" id="GO:0140647">
    <property type="term" value="P:P450-containing electron transport chain"/>
    <property type="evidence" value="ECO:0007669"/>
    <property type="project" value="InterPro"/>
</dbReference>
<dbReference type="GO" id="GO:0051537">
    <property type="term" value="F:2 iron, 2 sulfur cluster binding"/>
    <property type="evidence" value="ECO:0007669"/>
    <property type="project" value="UniProtKB-KW"/>
</dbReference>
<comment type="cofactor">
    <cofactor evidence="7">
        <name>[2Fe-2S] cluster</name>
        <dbReference type="ChEBI" id="CHEBI:190135"/>
    </cofactor>
</comment>
<protein>
    <submittedName>
        <fullName evidence="9">(2Fe-2S)-binding protein</fullName>
    </submittedName>
</protein>
<dbReference type="Gene3D" id="3.10.20.30">
    <property type="match status" value="1"/>
</dbReference>
<evidence type="ECO:0000256" key="3">
    <source>
        <dbReference type="ARBA" id="ARBA00022723"/>
    </source>
</evidence>
<dbReference type="AlphaFoldDB" id="A0A432YCL0"/>
<comment type="caution">
    <text evidence="9">The sequence shown here is derived from an EMBL/GenBank/DDBJ whole genome shotgun (WGS) entry which is preliminary data.</text>
</comment>
<keyword evidence="10" id="KW-1185">Reference proteome</keyword>
<evidence type="ECO:0000313" key="10">
    <source>
        <dbReference type="Proteomes" id="UP000288259"/>
    </source>
</evidence>
<dbReference type="PROSITE" id="PS51085">
    <property type="entry name" value="2FE2S_FER_2"/>
    <property type="match status" value="1"/>
</dbReference>
<dbReference type="GO" id="GO:0009055">
    <property type="term" value="F:electron transfer activity"/>
    <property type="evidence" value="ECO:0007669"/>
    <property type="project" value="TreeGrafter"/>
</dbReference>
<dbReference type="PRINTS" id="PR00355">
    <property type="entry name" value="ADRENODOXIN"/>
</dbReference>
<keyword evidence="6" id="KW-0830">Ubiquinone</keyword>
<dbReference type="PANTHER" id="PTHR23426">
    <property type="entry name" value="FERREDOXIN/ADRENODOXIN"/>
    <property type="match status" value="1"/>
</dbReference>
<dbReference type="OrthoDB" id="9799640at2"/>